<feature type="transmembrane region" description="Helical" evidence="5">
    <location>
        <begin position="276"/>
        <end position="297"/>
    </location>
</feature>
<dbReference type="PANTHER" id="PTHR37422">
    <property type="entry name" value="TEICHURONIC ACID BIOSYNTHESIS PROTEIN TUAE"/>
    <property type="match status" value="1"/>
</dbReference>
<dbReference type="InterPro" id="IPR007016">
    <property type="entry name" value="O-antigen_ligase-rel_domated"/>
</dbReference>
<protein>
    <recommendedName>
        <fullName evidence="6">O-antigen ligase-related domain-containing protein</fullName>
    </recommendedName>
</protein>
<evidence type="ECO:0000259" key="6">
    <source>
        <dbReference type="Pfam" id="PF04932"/>
    </source>
</evidence>
<sequence length="451" mass="51533">MNGYSNGNVVQYYVISIALIMVIFIGAIVTISPIFILFLFLFLFASLFLFAQPFKFSFLIVVLTGISVDGIIKVSLFGFDFGSLYKLLTIILVISIIMKNKNNLNNKFLVPFAIVLSIILIQTIFLFLFQREIPLFRSMITFLGIASPLSLLLINWPKNYVNKILILITTLPIISVFIGVLFELLGLGNALRYEYTGTIRLSGTNPPAQLAELCFYSIFISIYMFNKYKKYTYIILTFVNTVILFATLTRAAIICSFVLLIYLFYQIIKRFINGKWYYFFILGVALLSLTFIIFTFADSIIQRFSSGFNETGINSSGREEAWGFYLSFAENNEVFGKGLGATTHIYNENIARTGSFLKHFLAPHNEYVRFFLELGYFGISILLLFLVFLFIKTGNLIENTNRLFLYLFGVSFFILTYFDNTLTSIHSVYPLMYIFSLLNSNRSYSSDGNGK</sequence>
<name>A0A6I2M8V0_9BACI</name>
<evidence type="ECO:0000313" key="8">
    <source>
        <dbReference type="Proteomes" id="UP000441585"/>
    </source>
</evidence>
<reference evidence="7 8" key="1">
    <citation type="submission" date="2019-11" db="EMBL/GenBank/DDBJ databases">
        <title>Bacillus idriensis genome.</title>
        <authorList>
            <person name="Konopka E.N."/>
            <person name="Newman J.D."/>
        </authorList>
    </citation>
    <scope>NUCLEOTIDE SEQUENCE [LARGE SCALE GENOMIC DNA]</scope>
    <source>
        <strain evidence="7 8">DSM 19097</strain>
    </source>
</reference>
<dbReference type="PANTHER" id="PTHR37422:SF13">
    <property type="entry name" value="LIPOPOLYSACCHARIDE BIOSYNTHESIS PROTEIN PA4999-RELATED"/>
    <property type="match status" value="1"/>
</dbReference>
<dbReference type="InterPro" id="IPR051533">
    <property type="entry name" value="WaaL-like"/>
</dbReference>
<accession>A0A6I2M8V0</accession>
<feature type="transmembrane region" description="Helical" evidence="5">
    <location>
        <begin position="12"/>
        <end position="44"/>
    </location>
</feature>
<comment type="caution">
    <text evidence="7">The sequence shown here is derived from an EMBL/GenBank/DDBJ whole genome shotgun (WGS) entry which is preliminary data.</text>
</comment>
<keyword evidence="2 5" id="KW-0812">Transmembrane</keyword>
<keyword evidence="8" id="KW-1185">Reference proteome</keyword>
<feature type="transmembrane region" description="Helical" evidence="5">
    <location>
        <begin position="135"/>
        <end position="154"/>
    </location>
</feature>
<keyword evidence="4 5" id="KW-0472">Membrane</keyword>
<dbReference type="RefSeq" id="WP_154318468.1">
    <property type="nucleotide sequence ID" value="NZ_CAJGAA010000002.1"/>
</dbReference>
<comment type="subcellular location">
    <subcellularLocation>
        <location evidence="1">Membrane</location>
        <topology evidence="1">Multi-pass membrane protein</topology>
    </subcellularLocation>
</comment>
<dbReference type="EMBL" id="WKKF01000002">
    <property type="protein sequence ID" value="MRX54259.1"/>
    <property type="molecule type" value="Genomic_DNA"/>
</dbReference>
<evidence type="ECO:0000313" key="7">
    <source>
        <dbReference type="EMBL" id="MRX54259.1"/>
    </source>
</evidence>
<dbReference type="Pfam" id="PF04932">
    <property type="entry name" value="Wzy_C"/>
    <property type="match status" value="1"/>
</dbReference>
<feature type="transmembrane region" description="Helical" evidence="5">
    <location>
        <begin position="110"/>
        <end position="129"/>
    </location>
</feature>
<evidence type="ECO:0000256" key="4">
    <source>
        <dbReference type="ARBA" id="ARBA00023136"/>
    </source>
</evidence>
<dbReference type="GO" id="GO:0016020">
    <property type="term" value="C:membrane"/>
    <property type="evidence" value="ECO:0007669"/>
    <property type="project" value="UniProtKB-SubCell"/>
</dbReference>
<evidence type="ECO:0000256" key="3">
    <source>
        <dbReference type="ARBA" id="ARBA00022989"/>
    </source>
</evidence>
<feature type="transmembrane region" description="Helical" evidence="5">
    <location>
        <begin position="403"/>
        <end position="422"/>
    </location>
</feature>
<feature type="transmembrane region" description="Helical" evidence="5">
    <location>
        <begin position="82"/>
        <end position="98"/>
    </location>
</feature>
<dbReference type="AlphaFoldDB" id="A0A6I2M8V0"/>
<feature type="transmembrane region" description="Helical" evidence="5">
    <location>
        <begin position="370"/>
        <end position="391"/>
    </location>
</feature>
<evidence type="ECO:0000256" key="1">
    <source>
        <dbReference type="ARBA" id="ARBA00004141"/>
    </source>
</evidence>
<proteinExistence type="predicted"/>
<feature type="transmembrane region" description="Helical" evidence="5">
    <location>
        <begin position="233"/>
        <end position="264"/>
    </location>
</feature>
<organism evidence="7 8">
    <name type="scientific">Metabacillus idriensis</name>
    <dbReference type="NCBI Taxonomy" id="324768"/>
    <lineage>
        <taxon>Bacteria</taxon>
        <taxon>Bacillati</taxon>
        <taxon>Bacillota</taxon>
        <taxon>Bacilli</taxon>
        <taxon>Bacillales</taxon>
        <taxon>Bacillaceae</taxon>
        <taxon>Metabacillus</taxon>
    </lineage>
</organism>
<dbReference type="Proteomes" id="UP000441585">
    <property type="component" value="Unassembled WGS sequence"/>
</dbReference>
<evidence type="ECO:0000256" key="2">
    <source>
        <dbReference type="ARBA" id="ARBA00022692"/>
    </source>
</evidence>
<evidence type="ECO:0000256" key="5">
    <source>
        <dbReference type="SAM" id="Phobius"/>
    </source>
</evidence>
<feature type="transmembrane region" description="Helical" evidence="5">
    <location>
        <begin position="166"/>
        <end position="188"/>
    </location>
</feature>
<keyword evidence="3 5" id="KW-1133">Transmembrane helix</keyword>
<gene>
    <name evidence="7" type="ORF">GJU41_09765</name>
</gene>
<feature type="domain" description="O-antigen ligase-related" evidence="6">
    <location>
        <begin position="237"/>
        <end position="382"/>
    </location>
</feature>